<dbReference type="RefSeq" id="WP_284093341.1">
    <property type="nucleotide sequence ID" value="NZ_JAQTJC010000003.1"/>
</dbReference>
<proteinExistence type="predicted"/>
<reference evidence="1" key="2">
    <citation type="submission" date="2023-02" db="EMBL/GenBank/DDBJ databases">
        <authorList>
            <person name="Concha-Toloza M."/>
            <person name="Lopez-Cantillo M."/>
            <person name="Molina-Mora J."/>
            <person name="Collado L."/>
        </authorList>
    </citation>
    <scope>NUCLEOTIDE SEQUENCE</scope>
    <source>
        <strain evidence="1">FR1p153A2</strain>
    </source>
</reference>
<organism evidence="1 2">
    <name type="scientific">Aliarcobacter butzleri</name>
    <dbReference type="NCBI Taxonomy" id="28197"/>
    <lineage>
        <taxon>Bacteria</taxon>
        <taxon>Pseudomonadati</taxon>
        <taxon>Campylobacterota</taxon>
        <taxon>Epsilonproteobacteria</taxon>
        <taxon>Campylobacterales</taxon>
        <taxon>Arcobacteraceae</taxon>
        <taxon>Aliarcobacter</taxon>
    </lineage>
</organism>
<reference evidence="1" key="1">
    <citation type="journal article" date="2023" name="Antibiotics">
        <title>Genomic Characterization of Antibiotic-Resistant Campylobacterales Isolated from Chilean Poultry Meat.</title>
        <authorList>
            <person name="Concha-Toloza M."/>
            <person name="Lopez-Cantillo M."/>
            <person name="Molina-Mora J.A."/>
            <person name="Collado L."/>
        </authorList>
    </citation>
    <scope>NUCLEOTIDE SEQUENCE</scope>
    <source>
        <strain evidence="1">FR1p153A2</strain>
    </source>
</reference>
<dbReference type="Proteomes" id="UP001237501">
    <property type="component" value="Unassembled WGS sequence"/>
</dbReference>
<name>A0AAW6VCX1_9BACT</name>
<sequence length="344" mass="40976">MLCYRCSRGLDIYKIEDSFYILDQFGNKEILKFENENDLKNIIETNYNINIIVNEEYCENLIYDIESVFNQLEDYGVKIFLKSEKDLLNLPIACSTLGYGEGNIESFKYVEDTYKVFPQINLIAGYNYYDFQKLYDDYSSLVHRGIDYYCKFIIEIREMITKFKVDNEEELKIREFEASWYIVNCVISLSSALDVAARLFKFLDMIEYGNNKIYLKTISNKNIDFKYFKDNPQMSFFFNLPIFKALRNLRNDLVHNLGTIELERNQYVGRGTPCINNHELAYYYMPMRDINIDGTTIHENGRKYFTHQENDMDIFLSSVLKNFKYFTSILQKNILNELEKRINM</sequence>
<dbReference type="EMBL" id="JAQTJK010000001">
    <property type="protein sequence ID" value="MDK2040488.1"/>
    <property type="molecule type" value="Genomic_DNA"/>
</dbReference>
<evidence type="ECO:0000313" key="1">
    <source>
        <dbReference type="EMBL" id="MDK2040488.1"/>
    </source>
</evidence>
<protein>
    <recommendedName>
        <fullName evidence="3">Cthe-2314-like HEPN domain-containing protein</fullName>
    </recommendedName>
</protein>
<comment type="caution">
    <text evidence="1">The sequence shown here is derived from an EMBL/GenBank/DDBJ whole genome shotgun (WGS) entry which is preliminary data.</text>
</comment>
<gene>
    <name evidence="1" type="ORF">PT517_01710</name>
</gene>
<evidence type="ECO:0008006" key="3">
    <source>
        <dbReference type="Google" id="ProtNLM"/>
    </source>
</evidence>
<evidence type="ECO:0000313" key="2">
    <source>
        <dbReference type="Proteomes" id="UP001237501"/>
    </source>
</evidence>
<dbReference type="AlphaFoldDB" id="A0AAW6VCX1"/>
<accession>A0AAW6VCX1</accession>